<dbReference type="GeneID" id="77726839"/>
<name>A0AA38LSE0_9TREE</name>
<accession>A0AA38LSE0</accession>
<gene>
    <name evidence="2" type="ORF">MKK02DRAFT_28719</name>
</gene>
<evidence type="ECO:0000313" key="3">
    <source>
        <dbReference type="Proteomes" id="UP001164286"/>
    </source>
</evidence>
<dbReference type="EMBL" id="JAKWFO010000008">
    <property type="protein sequence ID" value="KAI9633990.1"/>
    <property type="molecule type" value="Genomic_DNA"/>
</dbReference>
<keyword evidence="3" id="KW-1185">Reference proteome</keyword>
<feature type="compositionally biased region" description="Acidic residues" evidence="1">
    <location>
        <begin position="41"/>
        <end position="54"/>
    </location>
</feature>
<feature type="compositionally biased region" description="Polar residues" evidence="1">
    <location>
        <begin position="26"/>
        <end position="37"/>
    </location>
</feature>
<dbReference type="AlphaFoldDB" id="A0AA38LSE0"/>
<feature type="compositionally biased region" description="Polar residues" evidence="1">
    <location>
        <begin position="63"/>
        <end position="72"/>
    </location>
</feature>
<evidence type="ECO:0000256" key="1">
    <source>
        <dbReference type="SAM" id="MobiDB-lite"/>
    </source>
</evidence>
<protein>
    <submittedName>
        <fullName evidence="2">Uncharacterized protein</fullName>
    </submittedName>
</protein>
<comment type="caution">
    <text evidence="2">The sequence shown here is derived from an EMBL/GenBank/DDBJ whole genome shotgun (WGS) entry which is preliminary data.</text>
</comment>
<dbReference type="Proteomes" id="UP001164286">
    <property type="component" value="Unassembled WGS sequence"/>
</dbReference>
<feature type="compositionally biased region" description="Basic and acidic residues" evidence="1">
    <location>
        <begin position="16"/>
        <end position="25"/>
    </location>
</feature>
<proteinExistence type="predicted"/>
<feature type="region of interest" description="Disordered" evidence="1">
    <location>
        <begin position="1"/>
        <end position="72"/>
    </location>
</feature>
<evidence type="ECO:0000313" key="2">
    <source>
        <dbReference type="EMBL" id="KAI9633990.1"/>
    </source>
</evidence>
<sequence length="241" mass="25519">MGSSQYLHLRGPGVERGAKAVEHTSKASSLQATNHTHMNVEEADGWSDVPSDDSAESHKDGSGASTDESQGICNWIGSTVRDTAGWMWRGPGKTAVALTTLAAVTGMATGLIDQSDPTRGVLGRDFQTWIDDINGSTAAATEGLGAIEGATEAATESAAATAAQWTGTQISLGKLLGTIDPVSPEKAVWLVEAAVTKCIKTPPDLRTFYQKEVCDMAEPLGYDPWWDFVAYPRVETEYTGP</sequence>
<dbReference type="RefSeq" id="XP_052943767.1">
    <property type="nucleotide sequence ID" value="XM_053087634.1"/>
</dbReference>
<organism evidence="2 3">
    <name type="scientific">Dioszegia hungarica</name>
    <dbReference type="NCBI Taxonomy" id="4972"/>
    <lineage>
        <taxon>Eukaryota</taxon>
        <taxon>Fungi</taxon>
        <taxon>Dikarya</taxon>
        <taxon>Basidiomycota</taxon>
        <taxon>Agaricomycotina</taxon>
        <taxon>Tremellomycetes</taxon>
        <taxon>Tremellales</taxon>
        <taxon>Bulleribasidiaceae</taxon>
        <taxon>Dioszegia</taxon>
    </lineage>
</organism>
<reference evidence="2" key="1">
    <citation type="journal article" date="2022" name="G3 (Bethesda)">
        <title>High quality genome of the basidiomycete yeast Dioszegia hungarica PDD-24b-2 isolated from cloud water.</title>
        <authorList>
            <person name="Jarrige D."/>
            <person name="Haridas S."/>
            <person name="Bleykasten-Grosshans C."/>
            <person name="Joly M."/>
            <person name="Nadalig T."/>
            <person name="Sancelme M."/>
            <person name="Vuilleumier S."/>
            <person name="Grigoriev I.V."/>
            <person name="Amato P."/>
            <person name="Bringel F."/>
        </authorList>
    </citation>
    <scope>NUCLEOTIDE SEQUENCE</scope>
    <source>
        <strain evidence="2">PDD-24b-2</strain>
    </source>
</reference>